<keyword evidence="1" id="KW-0645">Protease</keyword>
<dbReference type="PANTHER" id="PTHR30217:SF6">
    <property type="entry name" value="TRNA HYDROXYLATION PROTEIN P"/>
    <property type="match status" value="1"/>
</dbReference>
<dbReference type="InterPro" id="IPR001539">
    <property type="entry name" value="Peptidase_U32"/>
</dbReference>
<evidence type="ECO:0000256" key="3">
    <source>
        <dbReference type="ARBA" id="ARBA00038374"/>
    </source>
</evidence>
<dbReference type="Pfam" id="PF16325">
    <property type="entry name" value="Peptidase_U32_C"/>
    <property type="match status" value="1"/>
</dbReference>
<dbReference type="Gene3D" id="2.40.30.10">
    <property type="entry name" value="Translation factors"/>
    <property type="match status" value="1"/>
</dbReference>
<keyword evidence="2" id="KW-0378">Hydrolase</keyword>
<gene>
    <name evidence="5" type="ORF">IAC58_05570</name>
</gene>
<comment type="caution">
    <text evidence="5">The sequence shown here is derived from an EMBL/GenBank/DDBJ whole genome shotgun (WGS) entry which is preliminary data.</text>
</comment>
<dbReference type="Pfam" id="PF01136">
    <property type="entry name" value="Peptidase_U32"/>
    <property type="match status" value="1"/>
</dbReference>
<evidence type="ECO:0000256" key="2">
    <source>
        <dbReference type="ARBA" id="ARBA00022801"/>
    </source>
</evidence>
<evidence type="ECO:0000313" key="5">
    <source>
        <dbReference type="EMBL" id="MBO8427990.1"/>
    </source>
</evidence>
<proteinExistence type="inferred from homology"/>
<sequence>MKKLELLSPAGDFERLITAIHFGCNAVYFSGKQFGLRSFAGNFDNDELVKAINYCHSHNVKAYITVNILAHNEDFNGLIEYLKFLDNNKADGVIVSDLGIASLVKKHTNLELHISTQANVTNKYSAKEWVKLGAKRLVLARELSIKEIKEIKDYIGNDIEIECFVHGAMCISYSGRCLLSNYFTNRDSNKGACAQPCRWNYSLHIKGDEDSNNYYPIEEDEKGTYILNSKDLCMINHLKELIDAGVTSFKIEGRMKSNYYVATITNAYRRAIDFIINEKTPAFNYIDELKKTSNRAFTTGFYLESDTKTNKETSKLSQTYQYIAIVLEDNENDYILVEHRNKFTIGDTLEVLSNDENFNKTFVVNEILDLDKITRLTEVKKVKQRVYIKCPYKLHTNDILRRKINNEN</sequence>
<dbReference type="PROSITE" id="PS01276">
    <property type="entry name" value="PEPTIDASE_U32"/>
    <property type="match status" value="1"/>
</dbReference>
<accession>A0A9D9DKR9</accession>
<evidence type="ECO:0000259" key="4">
    <source>
        <dbReference type="Pfam" id="PF16325"/>
    </source>
</evidence>
<organism evidence="5 6">
    <name type="scientific">Candidatus Onthovivens merdipullorum</name>
    <dbReference type="NCBI Taxonomy" id="2840889"/>
    <lineage>
        <taxon>Bacteria</taxon>
        <taxon>Bacillati</taxon>
        <taxon>Bacillota</taxon>
        <taxon>Bacilli</taxon>
        <taxon>Bacillales</taxon>
        <taxon>Candidatus Onthovivens</taxon>
    </lineage>
</organism>
<evidence type="ECO:0000313" key="6">
    <source>
        <dbReference type="Proteomes" id="UP000823613"/>
    </source>
</evidence>
<dbReference type="AlphaFoldDB" id="A0A9D9DKR9"/>
<dbReference type="PANTHER" id="PTHR30217">
    <property type="entry name" value="PEPTIDASE U32 FAMILY"/>
    <property type="match status" value="1"/>
</dbReference>
<dbReference type="InterPro" id="IPR051454">
    <property type="entry name" value="RNA/ubiquinone_mod_enzymes"/>
</dbReference>
<reference evidence="5" key="1">
    <citation type="submission" date="2020-10" db="EMBL/GenBank/DDBJ databases">
        <authorList>
            <person name="Gilroy R."/>
        </authorList>
    </citation>
    <scope>NUCLEOTIDE SEQUENCE</scope>
    <source>
        <strain evidence="5">11159</strain>
    </source>
</reference>
<comment type="similarity">
    <text evidence="3">Belongs to the peptidase U32 family.</text>
</comment>
<feature type="domain" description="Peptidase family U32 C-terminal" evidence="4">
    <location>
        <begin position="318"/>
        <end position="401"/>
    </location>
</feature>
<dbReference type="GO" id="GO:0006508">
    <property type="term" value="P:proteolysis"/>
    <property type="evidence" value="ECO:0007669"/>
    <property type="project" value="UniProtKB-KW"/>
</dbReference>
<name>A0A9D9DKR9_9BACL</name>
<evidence type="ECO:0000256" key="1">
    <source>
        <dbReference type="ARBA" id="ARBA00022670"/>
    </source>
</evidence>
<dbReference type="Proteomes" id="UP000823613">
    <property type="component" value="Unassembled WGS sequence"/>
</dbReference>
<protein>
    <submittedName>
        <fullName evidence="5">U32 family peptidase</fullName>
    </submittedName>
</protein>
<dbReference type="EMBL" id="JADIMY010000114">
    <property type="protein sequence ID" value="MBO8427990.1"/>
    <property type="molecule type" value="Genomic_DNA"/>
</dbReference>
<dbReference type="InterPro" id="IPR032525">
    <property type="entry name" value="Peptidase_U32_C"/>
</dbReference>
<reference evidence="5" key="2">
    <citation type="journal article" date="2021" name="PeerJ">
        <title>Extensive microbial diversity within the chicken gut microbiome revealed by metagenomics and culture.</title>
        <authorList>
            <person name="Gilroy R."/>
            <person name="Ravi A."/>
            <person name="Getino M."/>
            <person name="Pursley I."/>
            <person name="Horton D.L."/>
            <person name="Alikhan N.F."/>
            <person name="Baker D."/>
            <person name="Gharbi K."/>
            <person name="Hall N."/>
            <person name="Watson M."/>
            <person name="Adriaenssens E.M."/>
            <person name="Foster-Nyarko E."/>
            <person name="Jarju S."/>
            <person name="Secka A."/>
            <person name="Antonio M."/>
            <person name="Oren A."/>
            <person name="Chaudhuri R.R."/>
            <person name="La Ragione R."/>
            <person name="Hildebrand F."/>
            <person name="Pallen M.J."/>
        </authorList>
    </citation>
    <scope>NUCLEOTIDE SEQUENCE</scope>
    <source>
        <strain evidence="5">11159</strain>
    </source>
</reference>
<dbReference type="GO" id="GO:0008233">
    <property type="term" value="F:peptidase activity"/>
    <property type="evidence" value="ECO:0007669"/>
    <property type="project" value="UniProtKB-KW"/>
</dbReference>